<feature type="domain" description="NAD-dependent epimerase/dehydratase" evidence="1">
    <location>
        <begin position="9"/>
        <end position="249"/>
    </location>
</feature>
<keyword evidence="3" id="KW-1185">Reference proteome</keyword>
<dbReference type="Gene3D" id="3.90.25.10">
    <property type="entry name" value="UDP-galactose 4-epimerase, domain 1"/>
    <property type="match status" value="1"/>
</dbReference>
<protein>
    <submittedName>
        <fullName evidence="2">UDP-glucose 4-epimerase</fullName>
    </submittedName>
</protein>
<dbReference type="EMBL" id="FNFC01000027">
    <property type="protein sequence ID" value="SDK15534.1"/>
    <property type="molecule type" value="Genomic_DNA"/>
</dbReference>
<evidence type="ECO:0000313" key="2">
    <source>
        <dbReference type="EMBL" id="SDK15534.1"/>
    </source>
</evidence>
<dbReference type="AlphaFoldDB" id="A0A1G8ZLQ1"/>
<dbReference type="Pfam" id="PF01370">
    <property type="entry name" value="Epimerase"/>
    <property type="match status" value="1"/>
</dbReference>
<dbReference type="RefSeq" id="WP_092704806.1">
    <property type="nucleotide sequence ID" value="NZ_FNFC01000027.1"/>
</dbReference>
<dbReference type="Proteomes" id="UP000198856">
    <property type="component" value="Unassembled WGS sequence"/>
</dbReference>
<evidence type="ECO:0000313" key="3">
    <source>
        <dbReference type="Proteomes" id="UP000198856"/>
    </source>
</evidence>
<dbReference type="PANTHER" id="PTHR43245:SF13">
    <property type="entry name" value="UDP-D-APIOSE_UDP-D-XYLOSE SYNTHASE 2"/>
    <property type="match status" value="1"/>
</dbReference>
<proteinExistence type="predicted"/>
<accession>A0A1G8ZLQ1</accession>
<dbReference type="PANTHER" id="PTHR43245">
    <property type="entry name" value="BIFUNCTIONAL POLYMYXIN RESISTANCE PROTEIN ARNA"/>
    <property type="match status" value="1"/>
</dbReference>
<evidence type="ECO:0000259" key="1">
    <source>
        <dbReference type="Pfam" id="PF01370"/>
    </source>
</evidence>
<dbReference type="InterPro" id="IPR001509">
    <property type="entry name" value="Epimerase_deHydtase"/>
</dbReference>
<reference evidence="2 3" key="1">
    <citation type="submission" date="2016-10" db="EMBL/GenBank/DDBJ databases">
        <authorList>
            <person name="de Groot N.N."/>
        </authorList>
    </citation>
    <scope>NUCLEOTIDE SEQUENCE [LARGE SCALE GENOMIC DNA]</scope>
    <source>
        <strain evidence="2 3">IBRC-M10015</strain>
    </source>
</reference>
<dbReference type="STRING" id="890420.SAMN05216226_1275"/>
<dbReference type="InterPro" id="IPR050177">
    <property type="entry name" value="Lipid_A_modif_metabolic_enz"/>
</dbReference>
<sequence length="339" mass="38351">MTSWKNENVLVTGGASFIGSHLVEELVDAGANVRVADDFSSGEHENLRAVEEEIEVLDGNLKHWTFADKATEKMDTVFHLAADHGGRGYIANYPANCATNMALDNIVYEAAVKNGVDRITFASSACTYPTDIQQEKRRLREDMVSFDERGGAYADEVYGWAKLMGERSLQAYEEQYDIDASMVRIFTAYGPRENETHAIVALMAKAYAEQDPYQIWGDGEQTRNFTYVKDITRALRLAAENITDATPVNAGISQYITINEVAEQIFEHLDWYPDNINHMTDKPVGVRHRAADTSRAEELLGWEPQYTLEEGISETLDWYVNNRGKEYVQENLETLLHER</sequence>
<organism evidence="2 3">
    <name type="scientific">Halovenus aranensis</name>
    <dbReference type="NCBI Taxonomy" id="890420"/>
    <lineage>
        <taxon>Archaea</taxon>
        <taxon>Methanobacteriati</taxon>
        <taxon>Methanobacteriota</taxon>
        <taxon>Stenosarchaea group</taxon>
        <taxon>Halobacteria</taxon>
        <taxon>Halobacteriales</taxon>
        <taxon>Haloarculaceae</taxon>
        <taxon>Halovenus</taxon>
    </lineage>
</organism>
<dbReference type="OrthoDB" id="4907at2157"/>
<dbReference type="Gene3D" id="3.40.50.720">
    <property type="entry name" value="NAD(P)-binding Rossmann-like Domain"/>
    <property type="match status" value="1"/>
</dbReference>
<gene>
    <name evidence="2" type="ORF">SAMN05216226_1275</name>
</gene>
<name>A0A1G8ZLQ1_9EURY</name>
<dbReference type="InterPro" id="IPR036291">
    <property type="entry name" value="NAD(P)-bd_dom_sf"/>
</dbReference>
<dbReference type="SUPFAM" id="SSF51735">
    <property type="entry name" value="NAD(P)-binding Rossmann-fold domains"/>
    <property type="match status" value="1"/>
</dbReference>